<accession>A0ABV0UKI8</accession>
<keyword evidence="3" id="KW-1185">Reference proteome</keyword>
<proteinExistence type="predicted"/>
<organism evidence="2 3">
    <name type="scientific">Ilyodon furcidens</name>
    <name type="common">goldbreast splitfin</name>
    <dbReference type="NCBI Taxonomy" id="33524"/>
    <lineage>
        <taxon>Eukaryota</taxon>
        <taxon>Metazoa</taxon>
        <taxon>Chordata</taxon>
        <taxon>Craniata</taxon>
        <taxon>Vertebrata</taxon>
        <taxon>Euteleostomi</taxon>
        <taxon>Actinopterygii</taxon>
        <taxon>Neopterygii</taxon>
        <taxon>Teleostei</taxon>
        <taxon>Neoteleostei</taxon>
        <taxon>Acanthomorphata</taxon>
        <taxon>Ovalentaria</taxon>
        <taxon>Atherinomorphae</taxon>
        <taxon>Cyprinodontiformes</taxon>
        <taxon>Goodeidae</taxon>
        <taxon>Ilyodon</taxon>
    </lineage>
</organism>
<comment type="caution">
    <text evidence="2">The sequence shown here is derived from an EMBL/GenBank/DDBJ whole genome shotgun (WGS) entry which is preliminary data.</text>
</comment>
<feature type="compositionally biased region" description="Basic and acidic residues" evidence="1">
    <location>
        <begin position="19"/>
        <end position="37"/>
    </location>
</feature>
<feature type="region of interest" description="Disordered" evidence="1">
    <location>
        <begin position="65"/>
        <end position="106"/>
    </location>
</feature>
<feature type="region of interest" description="Disordered" evidence="1">
    <location>
        <begin position="17"/>
        <end position="37"/>
    </location>
</feature>
<gene>
    <name evidence="2" type="ORF">ILYODFUR_031173</name>
</gene>
<dbReference type="Proteomes" id="UP001482620">
    <property type="component" value="Unassembled WGS sequence"/>
</dbReference>
<protein>
    <submittedName>
        <fullName evidence="2">Uncharacterized protein</fullName>
    </submittedName>
</protein>
<evidence type="ECO:0000313" key="2">
    <source>
        <dbReference type="EMBL" id="MEQ2245745.1"/>
    </source>
</evidence>
<sequence>MPEEFIKKPLGLILSLESDTNKEPESREQVNMRERRGIGTRLRKGLIMQKMLSSVHALKNSTDLQYHLRSQCERGRDGNKRRQRKSDCYHKRGREYWQGEGRQRED</sequence>
<dbReference type="EMBL" id="JAHRIQ010074291">
    <property type="protein sequence ID" value="MEQ2245745.1"/>
    <property type="molecule type" value="Genomic_DNA"/>
</dbReference>
<feature type="compositionally biased region" description="Basic and acidic residues" evidence="1">
    <location>
        <begin position="70"/>
        <end position="106"/>
    </location>
</feature>
<reference evidence="2 3" key="1">
    <citation type="submission" date="2021-06" db="EMBL/GenBank/DDBJ databases">
        <authorList>
            <person name="Palmer J.M."/>
        </authorList>
    </citation>
    <scope>NUCLEOTIDE SEQUENCE [LARGE SCALE GENOMIC DNA]</scope>
    <source>
        <strain evidence="3">if_2019</strain>
        <tissue evidence="2">Muscle</tissue>
    </source>
</reference>
<evidence type="ECO:0000256" key="1">
    <source>
        <dbReference type="SAM" id="MobiDB-lite"/>
    </source>
</evidence>
<name>A0ABV0UKI8_9TELE</name>
<evidence type="ECO:0000313" key="3">
    <source>
        <dbReference type="Proteomes" id="UP001482620"/>
    </source>
</evidence>